<feature type="transmembrane region" description="Helical" evidence="2">
    <location>
        <begin position="122"/>
        <end position="143"/>
    </location>
</feature>
<gene>
    <name evidence="3" type="ORF">K435DRAFT_763995</name>
</gene>
<accession>A0A4S8LAN5</accession>
<proteinExistence type="predicted"/>
<evidence type="ECO:0000313" key="3">
    <source>
        <dbReference type="EMBL" id="THU85671.1"/>
    </source>
</evidence>
<sequence>MEEKKKKERESIEQHAGSWLGPPIEPKAGNERLEPLVHAFPFINRTGPRAEHREFMSVLNVVGAETIGLHPYLRRDSNALFTNKDAKKAKIISMVLLAVYYLMGAVFIALAVFNNLSSQKALLIIGIVIVYLSSLAFSLFRLIKSTLYLERSGWVFLREEMWQDDKSKGNAAWTNDPGARLQKLDPTLHFRRWDEDQMVPKWEETVNGYKRGWLADLRTGVLVKTVVSEEPDAMMVLGIHGSGVTYMLLKRSKESNGIARRVGMASLPPFTLASTKKVGSMRIGAYEDDGPKKKSFWKSFSLRGIFDLFL</sequence>
<feature type="region of interest" description="Disordered" evidence="1">
    <location>
        <begin position="1"/>
        <end position="25"/>
    </location>
</feature>
<keyword evidence="4" id="KW-1185">Reference proteome</keyword>
<name>A0A4S8LAN5_DENBC</name>
<feature type="compositionally biased region" description="Basic and acidic residues" evidence="1">
    <location>
        <begin position="1"/>
        <end position="13"/>
    </location>
</feature>
<evidence type="ECO:0000313" key="4">
    <source>
        <dbReference type="Proteomes" id="UP000297245"/>
    </source>
</evidence>
<dbReference type="AlphaFoldDB" id="A0A4S8LAN5"/>
<organism evidence="3 4">
    <name type="scientific">Dendrothele bispora (strain CBS 962.96)</name>
    <dbReference type="NCBI Taxonomy" id="1314807"/>
    <lineage>
        <taxon>Eukaryota</taxon>
        <taxon>Fungi</taxon>
        <taxon>Dikarya</taxon>
        <taxon>Basidiomycota</taxon>
        <taxon>Agaricomycotina</taxon>
        <taxon>Agaricomycetes</taxon>
        <taxon>Agaricomycetidae</taxon>
        <taxon>Agaricales</taxon>
        <taxon>Agaricales incertae sedis</taxon>
        <taxon>Dendrothele</taxon>
    </lineage>
</organism>
<protein>
    <submittedName>
        <fullName evidence="3">Uncharacterized protein</fullName>
    </submittedName>
</protein>
<evidence type="ECO:0000256" key="2">
    <source>
        <dbReference type="SAM" id="Phobius"/>
    </source>
</evidence>
<feature type="transmembrane region" description="Helical" evidence="2">
    <location>
        <begin position="91"/>
        <end position="116"/>
    </location>
</feature>
<keyword evidence="2" id="KW-0472">Membrane</keyword>
<dbReference type="EMBL" id="ML179535">
    <property type="protein sequence ID" value="THU85671.1"/>
    <property type="molecule type" value="Genomic_DNA"/>
</dbReference>
<keyword evidence="2" id="KW-1133">Transmembrane helix</keyword>
<keyword evidence="2" id="KW-0812">Transmembrane</keyword>
<dbReference type="Proteomes" id="UP000297245">
    <property type="component" value="Unassembled WGS sequence"/>
</dbReference>
<reference evidence="3 4" key="1">
    <citation type="journal article" date="2019" name="Nat. Ecol. Evol.">
        <title>Megaphylogeny resolves global patterns of mushroom evolution.</title>
        <authorList>
            <person name="Varga T."/>
            <person name="Krizsan K."/>
            <person name="Foldi C."/>
            <person name="Dima B."/>
            <person name="Sanchez-Garcia M."/>
            <person name="Sanchez-Ramirez S."/>
            <person name="Szollosi G.J."/>
            <person name="Szarkandi J.G."/>
            <person name="Papp V."/>
            <person name="Albert L."/>
            <person name="Andreopoulos W."/>
            <person name="Angelini C."/>
            <person name="Antonin V."/>
            <person name="Barry K.W."/>
            <person name="Bougher N.L."/>
            <person name="Buchanan P."/>
            <person name="Buyck B."/>
            <person name="Bense V."/>
            <person name="Catcheside P."/>
            <person name="Chovatia M."/>
            <person name="Cooper J."/>
            <person name="Damon W."/>
            <person name="Desjardin D."/>
            <person name="Finy P."/>
            <person name="Geml J."/>
            <person name="Haridas S."/>
            <person name="Hughes K."/>
            <person name="Justo A."/>
            <person name="Karasinski D."/>
            <person name="Kautmanova I."/>
            <person name="Kiss B."/>
            <person name="Kocsube S."/>
            <person name="Kotiranta H."/>
            <person name="LaButti K.M."/>
            <person name="Lechner B.E."/>
            <person name="Liimatainen K."/>
            <person name="Lipzen A."/>
            <person name="Lukacs Z."/>
            <person name="Mihaltcheva S."/>
            <person name="Morgado L.N."/>
            <person name="Niskanen T."/>
            <person name="Noordeloos M.E."/>
            <person name="Ohm R.A."/>
            <person name="Ortiz-Santana B."/>
            <person name="Ovrebo C."/>
            <person name="Racz N."/>
            <person name="Riley R."/>
            <person name="Savchenko A."/>
            <person name="Shiryaev A."/>
            <person name="Soop K."/>
            <person name="Spirin V."/>
            <person name="Szebenyi C."/>
            <person name="Tomsovsky M."/>
            <person name="Tulloss R.E."/>
            <person name="Uehling J."/>
            <person name="Grigoriev I.V."/>
            <person name="Vagvolgyi C."/>
            <person name="Papp T."/>
            <person name="Martin F.M."/>
            <person name="Miettinen O."/>
            <person name="Hibbett D.S."/>
            <person name="Nagy L.G."/>
        </authorList>
    </citation>
    <scope>NUCLEOTIDE SEQUENCE [LARGE SCALE GENOMIC DNA]</scope>
    <source>
        <strain evidence="3 4">CBS 962.96</strain>
    </source>
</reference>
<dbReference type="OrthoDB" id="3039335at2759"/>
<evidence type="ECO:0000256" key="1">
    <source>
        <dbReference type="SAM" id="MobiDB-lite"/>
    </source>
</evidence>